<dbReference type="PROSITE" id="PS50249">
    <property type="entry name" value="MPN"/>
    <property type="match status" value="1"/>
</dbReference>
<dbReference type="GO" id="GO:0006508">
    <property type="term" value="P:proteolysis"/>
    <property type="evidence" value="ECO:0007669"/>
    <property type="project" value="UniProtKB-KW"/>
</dbReference>
<accession>A0A841IVX6</accession>
<dbReference type="PANTHER" id="PTHR34858">
    <property type="entry name" value="CYSO-CYSTEINE PEPTIDASE"/>
    <property type="match status" value="1"/>
</dbReference>
<dbReference type="Proteomes" id="UP000552700">
    <property type="component" value="Unassembled WGS sequence"/>
</dbReference>
<evidence type="ECO:0000313" key="8">
    <source>
        <dbReference type="Proteomes" id="UP000552700"/>
    </source>
</evidence>
<evidence type="ECO:0000313" key="7">
    <source>
        <dbReference type="EMBL" id="MBB6122322.1"/>
    </source>
</evidence>
<evidence type="ECO:0000256" key="5">
    <source>
        <dbReference type="ARBA" id="ARBA00023049"/>
    </source>
</evidence>
<reference evidence="7 8" key="1">
    <citation type="submission" date="2020-08" db="EMBL/GenBank/DDBJ databases">
        <title>Genomic Encyclopedia of Type Strains, Phase IV (KMG-IV): sequencing the most valuable type-strain genomes for metagenomic binning, comparative biology and taxonomic classification.</title>
        <authorList>
            <person name="Goeker M."/>
        </authorList>
    </citation>
    <scope>NUCLEOTIDE SEQUENCE [LARGE SCALE GENOMIC DNA]</scope>
    <source>
        <strain evidence="7 8">DSM 102255</strain>
    </source>
</reference>
<dbReference type="SUPFAM" id="SSF102712">
    <property type="entry name" value="JAB1/MPN domain"/>
    <property type="match status" value="1"/>
</dbReference>
<dbReference type="AlphaFoldDB" id="A0A841IVX6"/>
<dbReference type="InterPro" id="IPR051929">
    <property type="entry name" value="VirAsm_ModProt"/>
</dbReference>
<evidence type="ECO:0000256" key="1">
    <source>
        <dbReference type="ARBA" id="ARBA00022670"/>
    </source>
</evidence>
<dbReference type="PANTHER" id="PTHR34858:SF1">
    <property type="entry name" value="CYSO-CYSTEINE PEPTIDASE"/>
    <property type="match status" value="1"/>
</dbReference>
<dbReference type="InterPro" id="IPR028090">
    <property type="entry name" value="JAB_dom_prok"/>
</dbReference>
<feature type="domain" description="MPN" evidence="6">
    <location>
        <begin position="3"/>
        <end position="131"/>
    </location>
</feature>
<keyword evidence="4" id="KW-0862">Zinc</keyword>
<sequence length="149" mass="15911">MVTRISRVVLDDILGRARDNPNVEVCGLLLGQDGRITHAVAAANVAEDPTCRFEIEPATLLAAHRAARAGGPTIVGHYHSHPSGDLVPSSCDADAAHADGSLWLIVSGRDCALWCTGETGLHGRFSRENWEYDDSIADAALASSRPERQ</sequence>
<dbReference type="Pfam" id="PF14464">
    <property type="entry name" value="Prok-JAB"/>
    <property type="match status" value="1"/>
</dbReference>
<keyword evidence="1" id="KW-0645">Protease</keyword>
<keyword evidence="2" id="KW-0479">Metal-binding</keyword>
<keyword evidence="3" id="KW-0378">Hydrolase</keyword>
<dbReference type="GO" id="GO:0000502">
    <property type="term" value="C:proteasome complex"/>
    <property type="evidence" value="ECO:0007669"/>
    <property type="project" value="UniProtKB-KW"/>
</dbReference>
<evidence type="ECO:0000256" key="4">
    <source>
        <dbReference type="ARBA" id="ARBA00022833"/>
    </source>
</evidence>
<dbReference type="GO" id="GO:0008270">
    <property type="term" value="F:zinc ion binding"/>
    <property type="evidence" value="ECO:0007669"/>
    <property type="project" value="TreeGrafter"/>
</dbReference>
<keyword evidence="5" id="KW-0482">Metalloprotease</keyword>
<dbReference type="CDD" id="cd08070">
    <property type="entry name" value="MPN_like"/>
    <property type="match status" value="1"/>
</dbReference>
<evidence type="ECO:0000256" key="3">
    <source>
        <dbReference type="ARBA" id="ARBA00022801"/>
    </source>
</evidence>
<gene>
    <name evidence="7" type="ORF">FHS92_000029</name>
</gene>
<dbReference type="GO" id="GO:0008235">
    <property type="term" value="F:metalloexopeptidase activity"/>
    <property type="evidence" value="ECO:0007669"/>
    <property type="project" value="TreeGrafter"/>
</dbReference>
<keyword evidence="7" id="KW-0647">Proteasome</keyword>
<protein>
    <submittedName>
        <fullName evidence="7">Proteasome lid subunit RPN8/RPN11</fullName>
    </submittedName>
</protein>
<dbReference type="Gene3D" id="3.40.140.10">
    <property type="entry name" value="Cytidine Deaminase, domain 2"/>
    <property type="match status" value="1"/>
</dbReference>
<keyword evidence="8" id="KW-1185">Reference proteome</keyword>
<organism evidence="7 8">
    <name type="scientific">Sphingobium subterraneum</name>
    <dbReference type="NCBI Taxonomy" id="627688"/>
    <lineage>
        <taxon>Bacteria</taxon>
        <taxon>Pseudomonadati</taxon>
        <taxon>Pseudomonadota</taxon>
        <taxon>Alphaproteobacteria</taxon>
        <taxon>Sphingomonadales</taxon>
        <taxon>Sphingomonadaceae</taxon>
        <taxon>Sphingobium</taxon>
    </lineage>
</organism>
<evidence type="ECO:0000259" key="6">
    <source>
        <dbReference type="PROSITE" id="PS50249"/>
    </source>
</evidence>
<dbReference type="EMBL" id="JACIJP010000001">
    <property type="protein sequence ID" value="MBB6122322.1"/>
    <property type="molecule type" value="Genomic_DNA"/>
</dbReference>
<dbReference type="SMART" id="SM00232">
    <property type="entry name" value="JAB_MPN"/>
    <property type="match status" value="1"/>
</dbReference>
<evidence type="ECO:0000256" key="2">
    <source>
        <dbReference type="ARBA" id="ARBA00022723"/>
    </source>
</evidence>
<dbReference type="RefSeq" id="WP_184076371.1">
    <property type="nucleotide sequence ID" value="NZ_JACIJP010000001.1"/>
</dbReference>
<proteinExistence type="predicted"/>
<dbReference type="InterPro" id="IPR000555">
    <property type="entry name" value="JAMM/MPN+_dom"/>
</dbReference>
<dbReference type="InterPro" id="IPR037518">
    <property type="entry name" value="MPN"/>
</dbReference>
<name>A0A841IVX6_9SPHN</name>
<comment type="caution">
    <text evidence="7">The sequence shown here is derived from an EMBL/GenBank/DDBJ whole genome shotgun (WGS) entry which is preliminary data.</text>
</comment>